<dbReference type="Proteomes" id="UP000008068">
    <property type="component" value="Unassembled WGS sequence"/>
</dbReference>
<feature type="compositionally biased region" description="Polar residues" evidence="1">
    <location>
        <begin position="176"/>
        <end position="204"/>
    </location>
</feature>
<evidence type="ECO:0000256" key="1">
    <source>
        <dbReference type="SAM" id="MobiDB-lite"/>
    </source>
</evidence>
<feature type="region of interest" description="Disordered" evidence="1">
    <location>
        <begin position="162"/>
        <end position="204"/>
    </location>
</feature>
<feature type="compositionally biased region" description="Polar residues" evidence="1">
    <location>
        <begin position="1"/>
        <end position="10"/>
    </location>
</feature>
<dbReference type="InParanoid" id="G0PGL7"/>
<sequence length="204" mass="21898">MDAQSNSSKQDSSDRPSDTPNSASKPRRMSVAQKALAPFAHLRPIQQQYGPGSVEAFGALQQAEQTVQRSVSTKGQDNVTAQVQKDTPISTQTPGAPARQVPPQAEHLTRFEAEYNARRLAAAIEGPKFDSLLSQAQNQIQSCPGMSENPATVQTQNTCQLATQTSNQERQVEAQDGSSSSNLAVQHPVSTQNQNDLAAQTQKG</sequence>
<feature type="compositionally biased region" description="Polar residues" evidence="1">
    <location>
        <begin position="63"/>
        <end position="94"/>
    </location>
</feature>
<reference evidence="3" key="1">
    <citation type="submission" date="2011-07" db="EMBL/GenBank/DDBJ databases">
        <authorList>
            <consortium name="Caenorhabditis brenneri Sequencing and Analysis Consortium"/>
            <person name="Wilson R.K."/>
        </authorList>
    </citation>
    <scope>NUCLEOTIDE SEQUENCE [LARGE SCALE GENOMIC DNA]</scope>
    <source>
        <strain evidence="3">PB2801</strain>
    </source>
</reference>
<evidence type="ECO:0000313" key="2">
    <source>
        <dbReference type="EMBL" id="EGT55377.1"/>
    </source>
</evidence>
<organism evidence="3">
    <name type="scientific">Caenorhabditis brenneri</name>
    <name type="common">Nematode worm</name>
    <dbReference type="NCBI Taxonomy" id="135651"/>
    <lineage>
        <taxon>Eukaryota</taxon>
        <taxon>Metazoa</taxon>
        <taxon>Ecdysozoa</taxon>
        <taxon>Nematoda</taxon>
        <taxon>Chromadorea</taxon>
        <taxon>Rhabditida</taxon>
        <taxon>Rhabditina</taxon>
        <taxon>Rhabditomorpha</taxon>
        <taxon>Rhabditoidea</taxon>
        <taxon>Rhabditidae</taxon>
        <taxon>Peloderinae</taxon>
        <taxon>Caenorhabditis</taxon>
    </lineage>
</organism>
<dbReference type="EMBL" id="GL380427">
    <property type="protein sequence ID" value="EGT55377.1"/>
    <property type="molecule type" value="Genomic_DNA"/>
</dbReference>
<name>G0PGL7_CAEBE</name>
<dbReference type="AlphaFoldDB" id="G0PGL7"/>
<dbReference type="HOGENOM" id="CLU_1344311_0_0_1"/>
<feature type="region of interest" description="Disordered" evidence="1">
    <location>
        <begin position="63"/>
        <end position="102"/>
    </location>
</feature>
<proteinExistence type="predicted"/>
<gene>
    <name evidence="2" type="ORF">CAEBREN_12870</name>
</gene>
<keyword evidence="3" id="KW-1185">Reference proteome</keyword>
<feature type="region of interest" description="Disordered" evidence="1">
    <location>
        <begin position="1"/>
        <end position="37"/>
    </location>
</feature>
<accession>G0PGL7</accession>
<protein>
    <submittedName>
        <fullName evidence="2">Uncharacterized protein</fullName>
    </submittedName>
</protein>
<evidence type="ECO:0000313" key="3">
    <source>
        <dbReference type="Proteomes" id="UP000008068"/>
    </source>
</evidence>